<dbReference type="SUPFAM" id="SSF52499">
    <property type="entry name" value="Isochorismatase-like hydrolases"/>
    <property type="match status" value="1"/>
</dbReference>
<feature type="compositionally biased region" description="Polar residues" evidence="2">
    <location>
        <begin position="545"/>
        <end position="562"/>
    </location>
</feature>
<dbReference type="Pfam" id="PF13532">
    <property type="entry name" value="2OG-FeII_Oxy_2"/>
    <property type="match status" value="1"/>
</dbReference>
<organism evidence="5 6">
    <name type="scientific">Alternaria panax</name>
    <dbReference type="NCBI Taxonomy" id="48097"/>
    <lineage>
        <taxon>Eukaryota</taxon>
        <taxon>Fungi</taxon>
        <taxon>Dikarya</taxon>
        <taxon>Ascomycota</taxon>
        <taxon>Pezizomycotina</taxon>
        <taxon>Dothideomycetes</taxon>
        <taxon>Pleosporomycetidae</taxon>
        <taxon>Pleosporales</taxon>
        <taxon>Pleosporineae</taxon>
        <taxon>Pleosporaceae</taxon>
        <taxon>Alternaria</taxon>
        <taxon>Alternaria sect. Panax</taxon>
    </lineage>
</organism>
<dbReference type="Pfam" id="PF00857">
    <property type="entry name" value="Isochorismatase"/>
    <property type="match status" value="1"/>
</dbReference>
<dbReference type="InterPro" id="IPR032854">
    <property type="entry name" value="ALKBH3"/>
</dbReference>
<dbReference type="Gene3D" id="3.40.50.850">
    <property type="entry name" value="Isochorismatase-like"/>
    <property type="match status" value="1"/>
</dbReference>
<feature type="compositionally biased region" description="Basic and acidic residues" evidence="2">
    <location>
        <begin position="407"/>
        <end position="432"/>
    </location>
</feature>
<dbReference type="InterPro" id="IPR036282">
    <property type="entry name" value="Glutathione-S-Trfase_C_sf"/>
</dbReference>
<proteinExistence type="inferred from homology"/>
<dbReference type="InterPro" id="IPR037151">
    <property type="entry name" value="AlkB-like_sf"/>
</dbReference>
<dbReference type="EMBL" id="JAANER010000013">
    <property type="protein sequence ID" value="KAG9184967.1"/>
    <property type="molecule type" value="Genomic_DNA"/>
</dbReference>
<dbReference type="InterPro" id="IPR010987">
    <property type="entry name" value="Glutathione-S-Trfase_C-like"/>
</dbReference>
<dbReference type="PROSITE" id="PS51471">
    <property type="entry name" value="FE2OG_OXY"/>
    <property type="match status" value="1"/>
</dbReference>
<evidence type="ECO:0000256" key="1">
    <source>
        <dbReference type="ARBA" id="ARBA00006336"/>
    </source>
</evidence>
<feature type="region of interest" description="Disordered" evidence="2">
    <location>
        <begin position="344"/>
        <end position="574"/>
    </location>
</feature>
<sequence>MASLMDLVSQNQPRFQTHQALLLIGLQNDFVSPDGRLPVDTKTGFLDRIQTLIPIFRERSGNVIWVQTLYEADRIATGADSGEGDTFVVGGLINNDDDNDAATAEEELAKEATSLPAQSKSSKHKQRALDLLKRVSARRKALPKEVAKAKAEEDEELFLLKSEKRTPACVPETHGAEWADAITKQVELATDVVVRTTDPKQVELATDIVVRTTHYSAFQGTNLLMTLRARLITELFIVGCITNVSVLATVVDAARHGVKIHVLEDCLGFRKEARHDLALKRMEDFFRVLVVKSQEILEEDPLSPTETPLVVAKGTKSGEKGSNQSMEERMAKMSLATSIIANRTAARAAEESGAGQRATPSDKEFSDMLTKGAVVPGTEPEEKKPDLVQTKIRMRSGKSRKKKKKVKEGQEPKDAGGDADGKPDTSTDHSTKDPSPTMTSPKNMPPPTSTDSQRIPKVAKAGSVADLRAKETKQHSLKSVTSVPLLSSKSGGEEKEKNKLSDFSDRVRMSLSRAPKSESGSESKKGSISPAKATSTTKQDDEQPTSKPTQAEQPSEPTQEVKSSPLAKPVTMSKSSKLHSLATFPVLGPGDHIAEGDSSIIHEFFPPSLVHPSASSKPIKDVIFTHLYNEVLWQKMLHQTGEVPRLVCCQGAFGDDGSMPVYRHPSDQTLPLLRFSPKVQLIRKRAEKLVGHPLNHVLIQLYRSGNDFISEHSDKTLDIVKGSSVVNVSFGSQRTMRLRTKKSQASKAEDEYDESIPTERLTQRVALPHNSMFVLGLTSNAKWLHGIQPDKRPDSERSESESDYNGIRISLTFRHIGTFLDARETVIWGQGASEKTQRDATDIISDDEAETKRLIMAFSKENHDPDFSWEQHYGDGFDVLHLNPPPPADAPLLFLSNNPIENNQVMIMLAETKIAATVMEAPSLDDTFELDRQVTFRDSDAMHTEIHSASSILMYLDRYHPLDASTSSRLVTSNAYPTISLTADITKAWLNREVPGNAESLSNLVMRLEEMVDENGGPFVAGVKFSIADAFVWPVVHVLVGEWEGWREGEAEDECEFPTLGKWYRACWRKKASVKKTVGALAASKGKENGEQKAL</sequence>
<dbReference type="PANTHER" id="PTHR31212:SF5">
    <property type="entry name" value="ISOCHORISMATASE FAMILY PROTEIN FAMILY (AFU_ORTHOLOGUE AFUA_3G14500)"/>
    <property type="match status" value="1"/>
</dbReference>
<dbReference type="InterPro" id="IPR027450">
    <property type="entry name" value="AlkB-like"/>
</dbReference>
<dbReference type="InterPro" id="IPR036380">
    <property type="entry name" value="Isochorismatase-like_sf"/>
</dbReference>
<dbReference type="Gene3D" id="2.60.120.590">
    <property type="entry name" value="Alpha-ketoglutarate-dependent dioxygenase AlkB-like"/>
    <property type="match status" value="1"/>
</dbReference>
<feature type="compositionally biased region" description="Basic residues" evidence="2">
    <location>
        <begin position="392"/>
        <end position="406"/>
    </location>
</feature>
<evidence type="ECO:0000313" key="5">
    <source>
        <dbReference type="EMBL" id="KAG9184967.1"/>
    </source>
</evidence>
<evidence type="ECO:0000256" key="2">
    <source>
        <dbReference type="SAM" id="MobiDB-lite"/>
    </source>
</evidence>
<dbReference type="CDD" id="cd00431">
    <property type="entry name" value="cysteine_hydrolases"/>
    <property type="match status" value="1"/>
</dbReference>
<dbReference type="GO" id="GO:0006307">
    <property type="term" value="P:DNA alkylation repair"/>
    <property type="evidence" value="ECO:0007669"/>
    <property type="project" value="InterPro"/>
</dbReference>
<dbReference type="AlphaFoldDB" id="A0AAD4F867"/>
<feature type="compositionally biased region" description="Polar residues" evidence="2">
    <location>
        <begin position="433"/>
        <end position="442"/>
    </location>
</feature>
<dbReference type="InterPro" id="IPR005123">
    <property type="entry name" value="Oxoglu/Fe-dep_dioxygenase_dom"/>
</dbReference>
<evidence type="ECO:0000313" key="6">
    <source>
        <dbReference type="Proteomes" id="UP001199106"/>
    </source>
</evidence>
<comment type="similarity">
    <text evidence="1">Belongs to the isochorismatase family.</text>
</comment>
<dbReference type="SUPFAM" id="SSF47616">
    <property type="entry name" value="GST C-terminal domain-like"/>
    <property type="match status" value="1"/>
</dbReference>
<dbReference type="InterPro" id="IPR000868">
    <property type="entry name" value="Isochorismatase-like_dom"/>
</dbReference>
<comment type="caution">
    <text evidence="5">The sequence shown here is derived from an EMBL/GenBank/DDBJ whole genome shotgun (WGS) entry which is preliminary data.</text>
</comment>
<dbReference type="PANTHER" id="PTHR31212">
    <property type="entry name" value="ALPHA-KETOGLUTARATE-DEPENDENT DIOXYGENASE ALKB HOMOLOG 3"/>
    <property type="match status" value="1"/>
</dbReference>
<evidence type="ECO:0000259" key="3">
    <source>
        <dbReference type="PROSITE" id="PS50405"/>
    </source>
</evidence>
<protein>
    <recommendedName>
        <fullName evidence="7">Fe2OG dioxygenase domain-containing protein</fullName>
    </recommendedName>
</protein>
<keyword evidence="6" id="KW-1185">Reference proteome</keyword>
<evidence type="ECO:0008006" key="7">
    <source>
        <dbReference type="Google" id="ProtNLM"/>
    </source>
</evidence>
<dbReference type="Proteomes" id="UP001199106">
    <property type="component" value="Unassembled WGS sequence"/>
</dbReference>
<feature type="domain" description="GST C-terminal" evidence="3">
    <location>
        <begin position="945"/>
        <end position="1095"/>
    </location>
</feature>
<dbReference type="PROSITE" id="PS50405">
    <property type="entry name" value="GST_CTER"/>
    <property type="match status" value="1"/>
</dbReference>
<evidence type="ECO:0000259" key="4">
    <source>
        <dbReference type="PROSITE" id="PS51471"/>
    </source>
</evidence>
<dbReference type="SUPFAM" id="SSF51197">
    <property type="entry name" value="Clavaminate synthase-like"/>
    <property type="match status" value="1"/>
</dbReference>
<reference evidence="5" key="1">
    <citation type="submission" date="2021-07" db="EMBL/GenBank/DDBJ databases">
        <title>Genome Resource of American Ginseng Black Spot Pathogen Alternaria panax.</title>
        <authorList>
            <person name="Qiu C."/>
            <person name="Wang W."/>
            <person name="Liu Z."/>
        </authorList>
    </citation>
    <scope>NUCLEOTIDE SEQUENCE</scope>
    <source>
        <strain evidence="5">BNCC115425</strain>
    </source>
</reference>
<gene>
    <name evidence="5" type="ORF">G6011_11797</name>
</gene>
<name>A0AAD4F867_9PLEO</name>
<dbReference type="Gene3D" id="1.20.1050.10">
    <property type="match status" value="1"/>
</dbReference>
<feature type="compositionally biased region" description="Basic and acidic residues" evidence="2">
    <location>
        <begin position="491"/>
        <end position="508"/>
    </location>
</feature>
<feature type="compositionally biased region" description="Basic and acidic residues" evidence="2">
    <location>
        <begin position="515"/>
        <end position="525"/>
    </location>
</feature>
<accession>A0AAD4F867</accession>
<feature type="domain" description="Fe2OG dioxygenase" evidence="4">
    <location>
        <begin position="693"/>
        <end position="817"/>
    </location>
</feature>
<dbReference type="GO" id="GO:0051213">
    <property type="term" value="F:dioxygenase activity"/>
    <property type="evidence" value="ECO:0007669"/>
    <property type="project" value="InterPro"/>
</dbReference>